<dbReference type="WBParaSite" id="ALUE_0002223501-mRNA-1">
    <property type="protein sequence ID" value="ALUE_0002223501-mRNA-1"/>
    <property type="gene ID" value="ALUE_0002223501"/>
</dbReference>
<name>A0A0M3IU07_ASCLU</name>
<feature type="compositionally biased region" description="Low complexity" evidence="1">
    <location>
        <begin position="59"/>
        <end position="70"/>
    </location>
</feature>
<keyword evidence="2" id="KW-1185">Reference proteome</keyword>
<evidence type="ECO:0000313" key="3">
    <source>
        <dbReference type="WBParaSite" id="ALUE_0002223501-mRNA-1"/>
    </source>
</evidence>
<feature type="region of interest" description="Disordered" evidence="1">
    <location>
        <begin position="38"/>
        <end position="70"/>
    </location>
</feature>
<evidence type="ECO:0000313" key="2">
    <source>
        <dbReference type="Proteomes" id="UP000036681"/>
    </source>
</evidence>
<proteinExistence type="predicted"/>
<organism evidence="2 3">
    <name type="scientific">Ascaris lumbricoides</name>
    <name type="common">Giant roundworm</name>
    <dbReference type="NCBI Taxonomy" id="6252"/>
    <lineage>
        <taxon>Eukaryota</taxon>
        <taxon>Metazoa</taxon>
        <taxon>Ecdysozoa</taxon>
        <taxon>Nematoda</taxon>
        <taxon>Chromadorea</taxon>
        <taxon>Rhabditida</taxon>
        <taxon>Spirurina</taxon>
        <taxon>Ascaridomorpha</taxon>
        <taxon>Ascaridoidea</taxon>
        <taxon>Ascarididae</taxon>
        <taxon>Ascaris</taxon>
    </lineage>
</organism>
<sequence>MSLKNVSLPVSIQRSYRKSSKSCIPSLGGLSLRPQLLPLPLPPRQPRQPLPLRLPLPPRQLLRPSPQQLQPQPLLPLVPLLRKPPPLIQLPQRL</sequence>
<protein>
    <submittedName>
        <fullName evidence="3">IGFBP N-terminal domain-containing protein</fullName>
    </submittedName>
</protein>
<dbReference type="Proteomes" id="UP000036681">
    <property type="component" value="Unplaced"/>
</dbReference>
<accession>A0A0M3IU07</accession>
<reference evidence="3" key="1">
    <citation type="submission" date="2017-02" db="UniProtKB">
        <authorList>
            <consortium name="WormBaseParasite"/>
        </authorList>
    </citation>
    <scope>IDENTIFICATION</scope>
</reference>
<feature type="compositionally biased region" description="Pro residues" evidence="1">
    <location>
        <begin position="38"/>
        <end position="58"/>
    </location>
</feature>
<dbReference type="AlphaFoldDB" id="A0A0M3IU07"/>
<evidence type="ECO:0000256" key="1">
    <source>
        <dbReference type="SAM" id="MobiDB-lite"/>
    </source>
</evidence>